<keyword evidence="3" id="KW-1133">Transmembrane helix</keyword>
<evidence type="ECO:0000256" key="1">
    <source>
        <dbReference type="ARBA" id="ARBA00022649"/>
    </source>
</evidence>
<dbReference type="Gene3D" id="1.10.1220.10">
    <property type="entry name" value="Met repressor-like"/>
    <property type="match status" value="1"/>
</dbReference>
<dbReference type="InterPro" id="IPR014795">
    <property type="entry name" value="TacA_1-like"/>
</dbReference>
<dbReference type="InterPro" id="IPR010985">
    <property type="entry name" value="Ribbon_hlx_hlx"/>
</dbReference>
<keyword evidence="3" id="KW-0812">Transmembrane</keyword>
<keyword evidence="5" id="KW-1185">Reference proteome</keyword>
<evidence type="ECO:0000313" key="4">
    <source>
        <dbReference type="EMBL" id="CAG22752.1"/>
    </source>
</evidence>
<keyword evidence="1" id="KW-1277">Toxin-antitoxin system</keyword>
<reference evidence="5" key="1">
    <citation type="journal article" date="2005" name="Science">
        <title>Life at depth: Photobacterium profundum genome sequence and expression analysis.</title>
        <authorList>
            <person name="Vezzi A."/>
            <person name="Campanaro S."/>
            <person name="D'Angelo M."/>
            <person name="Simonato F."/>
            <person name="Vitulo N."/>
            <person name="Lauro F.M."/>
            <person name="Cestaro A."/>
            <person name="Malacrida G."/>
            <person name="Simionati B."/>
            <person name="Cannata N."/>
            <person name="Romualdi C."/>
            <person name="Bartlett D.H."/>
            <person name="Valle G."/>
        </authorList>
    </citation>
    <scope>NUCLEOTIDE SEQUENCE [LARGE SCALE GENOMIC DNA]</scope>
    <source>
        <strain evidence="5">ATCC BAA-1253 / SS9</strain>
    </source>
</reference>
<evidence type="ECO:0000313" key="5">
    <source>
        <dbReference type="Proteomes" id="UP000000593"/>
    </source>
</evidence>
<organism evidence="4 5">
    <name type="scientific">Photobacterium profundum (strain SS9)</name>
    <dbReference type="NCBI Taxonomy" id="298386"/>
    <lineage>
        <taxon>Bacteria</taxon>
        <taxon>Pseudomonadati</taxon>
        <taxon>Pseudomonadota</taxon>
        <taxon>Gammaproteobacteria</taxon>
        <taxon>Vibrionales</taxon>
        <taxon>Vibrionaceae</taxon>
        <taxon>Photobacterium</taxon>
    </lineage>
</organism>
<protein>
    <recommendedName>
        <fullName evidence="6">DUF1778 domain-containing protein</fullName>
    </recommendedName>
</protein>
<feature type="transmembrane region" description="Helical" evidence="3">
    <location>
        <begin position="12"/>
        <end position="33"/>
    </location>
</feature>
<keyword evidence="3" id="KW-0472">Membrane</keyword>
<name>Q6LIX8_PHOPR</name>
<dbReference type="InterPro" id="IPR013321">
    <property type="entry name" value="Arc_rbn_hlx_hlx"/>
</dbReference>
<dbReference type="KEGG" id="ppr:PBPRB0880"/>
<dbReference type="SUPFAM" id="SSF47598">
    <property type="entry name" value="Ribbon-helix-helix"/>
    <property type="match status" value="1"/>
</dbReference>
<gene>
    <name evidence="4" type="primary">RS02185</name>
    <name evidence="4" type="ordered locus">PBPRB0880</name>
</gene>
<dbReference type="AlphaFoldDB" id="Q6LIX8"/>
<sequence>MTQNCQHQTTMSYSVCATLTLMEVYMATALPRITARVDIDTQELLSQAAAIAGMSSINSFVLSAAVEKAKQIMERERALKLSQRDAMMLMDALDEPAKPNARLQHAAARYKDKAQ</sequence>
<feature type="transmembrane region" description="Helical" evidence="3">
    <location>
        <begin position="45"/>
        <end position="66"/>
    </location>
</feature>
<comment type="similarity">
    <text evidence="2">Belongs to the TacA antitoxin family.</text>
</comment>
<dbReference type="GO" id="GO:0006355">
    <property type="term" value="P:regulation of DNA-templated transcription"/>
    <property type="evidence" value="ECO:0007669"/>
    <property type="project" value="InterPro"/>
</dbReference>
<dbReference type="STRING" id="298386.PBPRB0880"/>
<proteinExistence type="inferred from homology"/>
<dbReference type="Pfam" id="PF08681">
    <property type="entry name" value="TacA1"/>
    <property type="match status" value="1"/>
</dbReference>
<dbReference type="PANTHER" id="PTHR35401:SF2">
    <property type="entry name" value="ABC-TYPE TRANSPORT SYSTEM"/>
    <property type="match status" value="1"/>
</dbReference>
<accession>Q6LIX8</accession>
<dbReference type="EMBL" id="CR378677">
    <property type="protein sequence ID" value="CAG22752.1"/>
    <property type="molecule type" value="Genomic_DNA"/>
</dbReference>
<evidence type="ECO:0000256" key="2">
    <source>
        <dbReference type="ARBA" id="ARBA00049988"/>
    </source>
</evidence>
<dbReference type="Gene3D" id="1.20.890.30">
    <property type="entry name" value="VCA0319-like"/>
    <property type="match status" value="1"/>
</dbReference>
<dbReference type="eggNOG" id="COG4453">
    <property type="taxonomic scope" value="Bacteria"/>
</dbReference>
<dbReference type="PANTHER" id="PTHR35401">
    <property type="entry name" value="COPG FAMILY HELIX-TURN-HELIX PROTEIN-RELATED-RELATED"/>
    <property type="match status" value="1"/>
</dbReference>
<evidence type="ECO:0000256" key="3">
    <source>
        <dbReference type="SAM" id="Phobius"/>
    </source>
</evidence>
<evidence type="ECO:0008006" key="6">
    <source>
        <dbReference type="Google" id="ProtNLM"/>
    </source>
</evidence>
<dbReference type="HOGENOM" id="CLU_152494_3_1_6"/>
<dbReference type="Proteomes" id="UP000000593">
    <property type="component" value="Chromosome 2"/>
</dbReference>